<evidence type="ECO:0000313" key="10">
    <source>
        <dbReference type="EMBL" id="EGD81465.1"/>
    </source>
</evidence>
<evidence type="ECO:0000256" key="1">
    <source>
        <dbReference type="ARBA" id="ARBA00004273"/>
    </source>
</evidence>
<comment type="similarity">
    <text evidence="6">Belongs to the peptidase S26 family. IMP1 subfamily.</text>
</comment>
<comment type="subcellular location">
    <subcellularLocation>
        <location evidence="1">Mitochondrion inner membrane</location>
    </subcellularLocation>
</comment>
<feature type="compositionally biased region" description="Basic and acidic residues" evidence="8">
    <location>
        <begin position="258"/>
        <end position="267"/>
    </location>
</feature>
<dbReference type="EMBL" id="GL832959">
    <property type="protein sequence ID" value="EGD81465.1"/>
    <property type="molecule type" value="Genomic_DNA"/>
</dbReference>
<protein>
    <submittedName>
        <fullName evidence="10">Inner membrane protease subunit</fullName>
    </submittedName>
</protein>
<dbReference type="InterPro" id="IPR019533">
    <property type="entry name" value="Peptidase_S26"/>
</dbReference>
<feature type="region of interest" description="Disordered" evidence="8">
    <location>
        <begin position="301"/>
        <end position="355"/>
    </location>
</feature>
<gene>
    <name evidence="10" type="ORF">PTSG_02183</name>
</gene>
<dbReference type="RefSeq" id="XP_004996669.1">
    <property type="nucleotide sequence ID" value="XM_004996612.1"/>
</dbReference>
<dbReference type="CDD" id="cd06530">
    <property type="entry name" value="S26_SPase_I"/>
    <property type="match status" value="1"/>
</dbReference>
<dbReference type="InterPro" id="IPR052064">
    <property type="entry name" value="Mito_IMP1_subunit"/>
</dbReference>
<sequence length="355" mass="37433">MLWALGKRFVVTAVAAGCSIHITTTYIGNLTVSKGPSMMPTINPSGDILLTETITPRMGKLQRGDVIVAKSVTNPKSLVCKRIIAMEGERVCVNPTGFPKRFRTVPRGRVWLQGDNLSNSTDSRTYGFVPLALVTSRVVARVWPPQQFKFIERELPQFLPSPSSSSSSSSSSSPSQHCEESMTAAIKKSSSKEKEQGQAACTRPGEHTSVQEEGSGDATSPAVGDSTTQPGLRRHGPKSNATTSGQHRAVVAQITADNKQEGDDRPPLEPQRQQGRGLGGGGDSDSCGADGVVVVVGATEEEGEVNKGGQVPQQADGATRVAEGERIEVCSGGDYDGHNRGHGIDGGNSTTPAVR</sequence>
<feature type="domain" description="Peptidase S26" evidence="9">
    <location>
        <begin position="9"/>
        <end position="94"/>
    </location>
</feature>
<dbReference type="GO" id="GO:0006465">
    <property type="term" value="P:signal peptide processing"/>
    <property type="evidence" value="ECO:0007669"/>
    <property type="project" value="InterPro"/>
</dbReference>
<dbReference type="eggNOG" id="KOG0171">
    <property type="taxonomic scope" value="Eukaryota"/>
</dbReference>
<evidence type="ECO:0000256" key="5">
    <source>
        <dbReference type="ARBA" id="ARBA00023136"/>
    </source>
</evidence>
<name>F2U1G3_SALR5</name>
<dbReference type="GeneID" id="16077263"/>
<keyword evidence="5" id="KW-0472">Membrane</keyword>
<feature type="region of interest" description="Disordered" evidence="8">
    <location>
        <begin position="159"/>
        <end position="289"/>
    </location>
</feature>
<dbReference type="GO" id="GO:0004252">
    <property type="term" value="F:serine-type endopeptidase activity"/>
    <property type="evidence" value="ECO:0007669"/>
    <property type="project" value="InterPro"/>
</dbReference>
<feature type="compositionally biased region" description="Low complexity" evidence="8">
    <location>
        <begin position="160"/>
        <end position="175"/>
    </location>
</feature>
<dbReference type="PRINTS" id="PR00727">
    <property type="entry name" value="LEADERPTASE"/>
</dbReference>
<evidence type="ECO:0000256" key="2">
    <source>
        <dbReference type="ARBA" id="ARBA00022792"/>
    </source>
</evidence>
<feature type="domain" description="Peptidase S26" evidence="9">
    <location>
        <begin position="103"/>
        <end position="143"/>
    </location>
</feature>
<dbReference type="PANTHER" id="PTHR12383">
    <property type="entry name" value="PROTEASE FAMILY S26 MITOCHONDRIAL INNER MEMBRANE PROTEASE-RELATED"/>
    <property type="match status" value="1"/>
</dbReference>
<dbReference type="InterPro" id="IPR000223">
    <property type="entry name" value="Pept_S26A_signal_pept_1"/>
</dbReference>
<evidence type="ECO:0000256" key="3">
    <source>
        <dbReference type="ARBA" id="ARBA00022801"/>
    </source>
</evidence>
<dbReference type="AlphaFoldDB" id="F2U1G3"/>
<evidence type="ECO:0000259" key="9">
    <source>
        <dbReference type="Pfam" id="PF10502"/>
    </source>
</evidence>
<keyword evidence="3" id="KW-0378">Hydrolase</keyword>
<evidence type="ECO:0000256" key="4">
    <source>
        <dbReference type="ARBA" id="ARBA00023128"/>
    </source>
</evidence>
<dbReference type="GO" id="GO:0006627">
    <property type="term" value="P:protein processing involved in protein targeting to mitochondrion"/>
    <property type="evidence" value="ECO:0007669"/>
    <property type="project" value="TreeGrafter"/>
</dbReference>
<organism evidence="10 11">
    <name type="scientific">Salpingoeca rosetta (strain ATCC 50818 / BSB-021)</name>
    <dbReference type="NCBI Taxonomy" id="946362"/>
    <lineage>
        <taxon>Eukaryota</taxon>
        <taxon>Choanoflagellata</taxon>
        <taxon>Craspedida</taxon>
        <taxon>Salpingoecidae</taxon>
        <taxon>Salpingoeca</taxon>
    </lineage>
</organism>
<keyword evidence="2" id="KW-0999">Mitochondrion inner membrane</keyword>
<keyword evidence="10" id="KW-0645">Protease</keyword>
<keyword evidence="11" id="KW-1185">Reference proteome</keyword>
<dbReference type="InterPro" id="IPR036286">
    <property type="entry name" value="LexA/Signal_pep-like_sf"/>
</dbReference>
<dbReference type="GO" id="GO:0042720">
    <property type="term" value="C:mitochondrial inner membrane peptidase complex"/>
    <property type="evidence" value="ECO:0007669"/>
    <property type="project" value="TreeGrafter"/>
</dbReference>
<evidence type="ECO:0000256" key="6">
    <source>
        <dbReference type="ARBA" id="ARBA00038445"/>
    </source>
</evidence>
<evidence type="ECO:0000256" key="7">
    <source>
        <dbReference type="PIRSR" id="PIRSR600223-1"/>
    </source>
</evidence>
<dbReference type="STRING" id="946362.F2U1G3"/>
<keyword evidence="4" id="KW-0496">Mitochondrion</keyword>
<dbReference type="Gene3D" id="2.10.109.10">
    <property type="entry name" value="Umud Fragment, subunit A"/>
    <property type="match status" value="1"/>
</dbReference>
<dbReference type="PANTHER" id="PTHR12383:SF16">
    <property type="entry name" value="MITOCHONDRIAL INNER MEMBRANE PROTEASE SUBUNIT 1"/>
    <property type="match status" value="1"/>
</dbReference>
<reference evidence="10" key="1">
    <citation type="submission" date="2009-08" db="EMBL/GenBank/DDBJ databases">
        <title>Annotation of Salpingoeca rosetta.</title>
        <authorList>
            <consortium name="The Broad Institute Genome Sequencing Platform"/>
            <person name="Russ C."/>
            <person name="Cuomo C."/>
            <person name="Burger G."/>
            <person name="Gray M.W."/>
            <person name="Holland P.W.H."/>
            <person name="King N."/>
            <person name="Lang F.B.F."/>
            <person name="Roger A.J."/>
            <person name="Ruiz-Trillo I."/>
            <person name="Young S.K."/>
            <person name="Zeng Q."/>
            <person name="Gargeya S."/>
            <person name="Alvarado L."/>
            <person name="Berlin A."/>
            <person name="Chapman S.B."/>
            <person name="Chen Z."/>
            <person name="Freedman E."/>
            <person name="Gellesch M."/>
            <person name="Goldberg J."/>
            <person name="Griggs A."/>
            <person name="Gujja S."/>
            <person name="Heilman E."/>
            <person name="Heiman D."/>
            <person name="Howarth C."/>
            <person name="Mehta T."/>
            <person name="Neiman D."/>
            <person name="Pearson M."/>
            <person name="Roberts A."/>
            <person name="Saif S."/>
            <person name="Shea T."/>
            <person name="Shenoy N."/>
            <person name="Sisk P."/>
            <person name="Stolte C."/>
            <person name="Sykes S."/>
            <person name="White J."/>
            <person name="Yandava C."/>
            <person name="Haas B."/>
            <person name="Nusbaum C."/>
            <person name="Birren B."/>
        </authorList>
    </citation>
    <scope>NUCLEOTIDE SEQUENCE</scope>
    <source>
        <strain evidence="10">ATCC 50818</strain>
    </source>
</reference>
<dbReference type="OrthoDB" id="308440at2759"/>
<dbReference type="InParanoid" id="F2U1G3"/>
<evidence type="ECO:0000313" key="11">
    <source>
        <dbReference type="Proteomes" id="UP000007799"/>
    </source>
</evidence>
<evidence type="ECO:0000256" key="8">
    <source>
        <dbReference type="SAM" id="MobiDB-lite"/>
    </source>
</evidence>
<dbReference type="Proteomes" id="UP000007799">
    <property type="component" value="Unassembled WGS sequence"/>
</dbReference>
<dbReference type="Pfam" id="PF10502">
    <property type="entry name" value="Peptidase_S26"/>
    <property type="match status" value="2"/>
</dbReference>
<proteinExistence type="inferred from homology"/>
<dbReference type="KEGG" id="sre:PTSG_02183"/>
<dbReference type="SUPFAM" id="SSF51306">
    <property type="entry name" value="LexA/Signal peptidase"/>
    <property type="match status" value="1"/>
</dbReference>
<feature type="active site" evidence="7">
    <location>
        <position position="37"/>
    </location>
</feature>
<accession>F2U1G3</accession>
<feature type="active site" evidence="7">
    <location>
        <position position="81"/>
    </location>
</feature>